<reference evidence="3" key="1">
    <citation type="submission" date="2015-07" db="EMBL/GenBank/DDBJ databases">
        <title>Fjat-10036 dsm4.</title>
        <authorList>
            <person name="Liu B."/>
            <person name="Wang J."/>
            <person name="Zhu Y."/>
            <person name="Liu G."/>
            <person name="Chen Q."/>
            <person name="Chen Z."/>
            <person name="Lan J."/>
            <person name="Che J."/>
            <person name="Ge C."/>
            <person name="Shi H."/>
            <person name="Pan Z."/>
            <person name="Liu X."/>
        </authorList>
    </citation>
    <scope>NUCLEOTIDE SEQUENCE [LARGE SCALE GENOMIC DNA]</scope>
    <source>
        <strain evidence="3">DSM 4</strain>
    </source>
</reference>
<dbReference type="Pfam" id="PF08905">
    <property type="entry name" value="DUF1850"/>
    <property type="match status" value="1"/>
</dbReference>
<keyword evidence="1" id="KW-0472">Membrane</keyword>
<dbReference type="PATRIC" id="fig|1459.3.peg.5062"/>
<comment type="caution">
    <text evidence="2">The sequence shown here is derived from an EMBL/GenBank/DDBJ whole genome shotgun (WGS) entry which is preliminary data.</text>
</comment>
<feature type="transmembrane region" description="Helical" evidence="1">
    <location>
        <begin position="12"/>
        <end position="32"/>
    </location>
</feature>
<keyword evidence="1" id="KW-0812">Transmembrane</keyword>
<dbReference type="AlphaFoldDB" id="A0A0M0GIX0"/>
<dbReference type="InterPro" id="IPR015001">
    <property type="entry name" value="DUF1850"/>
</dbReference>
<keyword evidence="1" id="KW-1133">Transmembrane helix</keyword>
<dbReference type="OrthoDB" id="4304at2"/>
<gene>
    <name evidence="2" type="ORF">AF332_22950</name>
</gene>
<keyword evidence="3" id="KW-1185">Reference proteome</keyword>
<dbReference type="Proteomes" id="UP000037109">
    <property type="component" value="Unassembled WGS sequence"/>
</dbReference>
<sequence>MTEIKPANIKLPFLLLAFLIIAAISIIIFIPYKQALVFEYEKTGKILAYIPFNEEKAFKISYTHSIHLSDVVESYKITKDGKMKLYELMYEDFAIGMPENASEGEIFEQKEGKYYIKNMNRIFPMFDLRLGKVRANHTVVFKEKEYPLSQFIEPGTWIRIKTKKINLFQQLKGVNVLE</sequence>
<evidence type="ECO:0000256" key="1">
    <source>
        <dbReference type="SAM" id="Phobius"/>
    </source>
</evidence>
<name>A0A0M0GIX0_SPOGL</name>
<evidence type="ECO:0000313" key="2">
    <source>
        <dbReference type="EMBL" id="KON89386.1"/>
    </source>
</evidence>
<organism evidence="2 3">
    <name type="scientific">Sporosarcina globispora</name>
    <name type="common">Bacillus globisporus</name>
    <dbReference type="NCBI Taxonomy" id="1459"/>
    <lineage>
        <taxon>Bacteria</taxon>
        <taxon>Bacillati</taxon>
        <taxon>Bacillota</taxon>
        <taxon>Bacilli</taxon>
        <taxon>Bacillales</taxon>
        <taxon>Caryophanaceae</taxon>
        <taxon>Sporosarcina</taxon>
    </lineage>
</organism>
<dbReference type="RefSeq" id="WP_053436754.1">
    <property type="nucleotide sequence ID" value="NZ_LGUF01000007.1"/>
</dbReference>
<dbReference type="EMBL" id="LGUF01000007">
    <property type="protein sequence ID" value="KON89386.1"/>
    <property type="molecule type" value="Genomic_DNA"/>
</dbReference>
<protein>
    <submittedName>
        <fullName evidence="2">RocC</fullName>
    </submittedName>
</protein>
<accession>A0A0M0GIX0</accession>
<dbReference type="STRING" id="1459.AF332_22950"/>
<evidence type="ECO:0000313" key="3">
    <source>
        <dbReference type="Proteomes" id="UP000037109"/>
    </source>
</evidence>
<proteinExistence type="predicted"/>